<dbReference type="Proteomes" id="UP001235269">
    <property type="component" value="Unassembled WGS sequence"/>
</dbReference>
<reference evidence="4 5" key="1">
    <citation type="submission" date="2023-07" db="EMBL/GenBank/DDBJ databases">
        <title>Genomic Encyclopedia of Type Strains, Phase IV (KMG-IV): sequencing the most valuable type-strain genomes for metagenomic binning, comparative biology and taxonomic classification.</title>
        <authorList>
            <person name="Goeker M."/>
        </authorList>
    </citation>
    <scope>NUCLEOTIDE SEQUENCE [LARGE SCALE GENOMIC DNA]</scope>
    <source>
        <strain evidence="4 5">DSM 100301</strain>
    </source>
</reference>
<gene>
    <name evidence="4" type="ORF">QO005_001519</name>
</gene>
<evidence type="ECO:0000256" key="3">
    <source>
        <dbReference type="SAM" id="SignalP"/>
    </source>
</evidence>
<keyword evidence="2 3" id="KW-0732">Signal</keyword>
<feature type="signal peptide" evidence="3">
    <location>
        <begin position="1"/>
        <end position="26"/>
    </location>
</feature>
<evidence type="ECO:0000313" key="5">
    <source>
        <dbReference type="Proteomes" id="UP001235269"/>
    </source>
</evidence>
<organism evidence="4 5">
    <name type="scientific">Rhizobium paknamense</name>
    <dbReference type="NCBI Taxonomy" id="1206817"/>
    <lineage>
        <taxon>Bacteria</taxon>
        <taxon>Pseudomonadati</taxon>
        <taxon>Pseudomonadota</taxon>
        <taxon>Alphaproteobacteria</taxon>
        <taxon>Hyphomicrobiales</taxon>
        <taxon>Rhizobiaceae</taxon>
        <taxon>Rhizobium/Agrobacterium group</taxon>
        <taxon>Rhizobium</taxon>
    </lineage>
</organism>
<evidence type="ECO:0000256" key="1">
    <source>
        <dbReference type="ARBA" id="ARBA00009766"/>
    </source>
</evidence>
<protein>
    <submittedName>
        <fullName evidence="4">Major curlin subunit</fullName>
    </submittedName>
</protein>
<evidence type="ECO:0000313" key="4">
    <source>
        <dbReference type="EMBL" id="MDQ0455189.1"/>
    </source>
</evidence>
<accession>A0ABU0IAD7</accession>
<feature type="chain" id="PRO_5046116977" evidence="3">
    <location>
        <begin position="27"/>
        <end position="134"/>
    </location>
</feature>
<dbReference type="InterPro" id="IPR009742">
    <property type="entry name" value="Curlin_rpt"/>
</dbReference>
<evidence type="ECO:0000256" key="2">
    <source>
        <dbReference type="ARBA" id="ARBA00022729"/>
    </source>
</evidence>
<name>A0ABU0IAD7_9HYPH</name>
<sequence>MRTIAFPLIAAGLAAALLVQTAPARAGGMFSFNIAPSNPGDQQLLSTGMHLYSLYRGFRGGSIEQYGQGNSAGLSQRGHDNIGFIQQRGRGHSATLEQTGNDNAWAIFQYGRNADNRVVQNGNGGAGATFSYGW</sequence>
<dbReference type="RefSeq" id="WP_307157374.1">
    <property type="nucleotide sequence ID" value="NZ_JAUSWH010000003.1"/>
</dbReference>
<proteinExistence type="inferred from homology"/>
<dbReference type="Pfam" id="PF07012">
    <property type="entry name" value="Curlin_rpt"/>
    <property type="match status" value="1"/>
</dbReference>
<comment type="similarity">
    <text evidence="1">Belongs to the CsgA/CsgB family.</text>
</comment>
<keyword evidence="5" id="KW-1185">Reference proteome</keyword>
<comment type="caution">
    <text evidence="4">The sequence shown here is derived from an EMBL/GenBank/DDBJ whole genome shotgun (WGS) entry which is preliminary data.</text>
</comment>
<dbReference type="EMBL" id="JAUSWH010000003">
    <property type="protein sequence ID" value="MDQ0455189.1"/>
    <property type="molecule type" value="Genomic_DNA"/>
</dbReference>